<accession>A0A087TH26</accession>
<evidence type="ECO:0000313" key="4">
    <source>
        <dbReference type="Proteomes" id="UP000054359"/>
    </source>
</evidence>
<dbReference type="CDD" id="cd00110">
    <property type="entry name" value="LamG"/>
    <property type="match status" value="1"/>
</dbReference>
<dbReference type="InterPro" id="IPR000742">
    <property type="entry name" value="EGF"/>
</dbReference>
<feature type="domain" description="EGF-like" evidence="2">
    <location>
        <begin position="45"/>
        <end position="56"/>
    </location>
</feature>
<dbReference type="Gene3D" id="2.10.25.10">
    <property type="entry name" value="Laminin"/>
    <property type="match status" value="1"/>
</dbReference>
<dbReference type="InterPro" id="IPR013320">
    <property type="entry name" value="ConA-like_dom_sf"/>
</dbReference>
<dbReference type="OMA" id="DYCESVH"/>
<dbReference type="PROSITE" id="PS00022">
    <property type="entry name" value="EGF_1"/>
    <property type="match status" value="1"/>
</dbReference>
<dbReference type="Proteomes" id="UP000054359">
    <property type="component" value="Unassembled WGS sequence"/>
</dbReference>
<proteinExistence type="predicted"/>
<keyword evidence="4" id="KW-1185">Reference proteome</keyword>
<keyword evidence="1" id="KW-1015">Disulfide bond</keyword>
<organism evidence="3 4">
    <name type="scientific">Stegodyphus mimosarum</name>
    <name type="common">African social velvet spider</name>
    <dbReference type="NCBI Taxonomy" id="407821"/>
    <lineage>
        <taxon>Eukaryota</taxon>
        <taxon>Metazoa</taxon>
        <taxon>Ecdysozoa</taxon>
        <taxon>Arthropoda</taxon>
        <taxon>Chelicerata</taxon>
        <taxon>Arachnida</taxon>
        <taxon>Araneae</taxon>
        <taxon>Araneomorphae</taxon>
        <taxon>Entelegynae</taxon>
        <taxon>Eresoidea</taxon>
        <taxon>Eresidae</taxon>
        <taxon>Stegodyphus</taxon>
    </lineage>
</organism>
<feature type="non-terminal residue" evidence="3">
    <location>
        <position position="137"/>
    </location>
</feature>
<dbReference type="EMBL" id="KK115205">
    <property type="protein sequence ID" value="KFM64415.1"/>
    <property type="molecule type" value="Genomic_DNA"/>
</dbReference>
<dbReference type="Gene3D" id="2.60.120.200">
    <property type="match status" value="1"/>
</dbReference>
<dbReference type="AlphaFoldDB" id="A0A087TH26"/>
<evidence type="ECO:0000259" key="2">
    <source>
        <dbReference type="PROSITE" id="PS00022"/>
    </source>
</evidence>
<dbReference type="SUPFAM" id="SSF49899">
    <property type="entry name" value="Concanavalin A-like lectins/glucanases"/>
    <property type="match status" value="1"/>
</dbReference>
<evidence type="ECO:0000256" key="1">
    <source>
        <dbReference type="ARBA" id="ARBA00023157"/>
    </source>
</evidence>
<dbReference type="STRING" id="407821.A0A087TH26"/>
<sequence>MPVYLSDNAAGRGLPDYCESVHCQNGGSPVTVAELEEESSTKCECMCPLLYAGPNCERETYLLIPQFHKPSFLKHALPPIDPVKGLDIDISFKSSSSEGTILFTEALNSGSFLMLYIENGLLKFRFSCGHQTTIFME</sequence>
<protein>
    <submittedName>
        <fullName evidence="3">Pikachurin</fullName>
    </submittedName>
</protein>
<dbReference type="InterPro" id="IPR001791">
    <property type="entry name" value="Laminin_G"/>
</dbReference>
<name>A0A087TH26_STEMI</name>
<evidence type="ECO:0000313" key="3">
    <source>
        <dbReference type="EMBL" id="KFM64415.1"/>
    </source>
</evidence>
<gene>
    <name evidence="3" type="ORF">X975_26495</name>
</gene>
<reference evidence="3 4" key="1">
    <citation type="submission" date="2013-11" db="EMBL/GenBank/DDBJ databases">
        <title>Genome sequencing of Stegodyphus mimosarum.</title>
        <authorList>
            <person name="Bechsgaard J."/>
        </authorList>
    </citation>
    <scope>NUCLEOTIDE SEQUENCE [LARGE SCALE GENOMIC DNA]</scope>
</reference>